<dbReference type="SUPFAM" id="SSF50630">
    <property type="entry name" value="Acid proteases"/>
    <property type="match status" value="1"/>
</dbReference>
<dbReference type="InterPro" id="IPR034122">
    <property type="entry name" value="Retropepsin-like_bacterial"/>
</dbReference>
<dbReference type="Pfam" id="PF13975">
    <property type="entry name" value="gag-asp_proteas"/>
    <property type="match status" value="1"/>
</dbReference>
<protein>
    <recommendedName>
        <fullName evidence="3">TIGR02281 family clan AA aspartic protease</fullName>
    </recommendedName>
</protein>
<sequence length="219" mass="23406">MSYQGRARVVFFTFGLMIIFLFSCHRVMAGPDVVVSGLFNNGAILDINGKQRMLRAGQTSPEGIKLISANKQQAKLLIDGKQYTLGLSRRINNNYKQAESVTVAVNNNGYDQFITSGSINGRGVKFLVDTGATSVAMSISTAKTLGINYLAGIPIQVGTASGVVNGYKITLNNVSVGGISVSGVDAIVNQSPMREVLLGMSFLNHVEVSHKNGVLYLTK</sequence>
<dbReference type="EMBL" id="CAKLPX010000001">
    <property type="protein sequence ID" value="CAH0991545.1"/>
    <property type="molecule type" value="Genomic_DNA"/>
</dbReference>
<organism evidence="1 2">
    <name type="scientific">Sinobacterium norvegicum</name>
    <dbReference type="NCBI Taxonomy" id="1641715"/>
    <lineage>
        <taxon>Bacteria</taxon>
        <taxon>Pseudomonadati</taxon>
        <taxon>Pseudomonadota</taxon>
        <taxon>Gammaproteobacteria</taxon>
        <taxon>Cellvibrionales</taxon>
        <taxon>Spongiibacteraceae</taxon>
        <taxon>Sinobacterium</taxon>
    </lineage>
</organism>
<dbReference type="Gene3D" id="2.40.70.10">
    <property type="entry name" value="Acid Proteases"/>
    <property type="match status" value="1"/>
</dbReference>
<evidence type="ECO:0000313" key="2">
    <source>
        <dbReference type="Proteomes" id="UP000838100"/>
    </source>
</evidence>
<dbReference type="InterPro" id="IPR021109">
    <property type="entry name" value="Peptidase_aspartic_dom_sf"/>
</dbReference>
<name>A0ABM9AES1_9GAMM</name>
<comment type="caution">
    <text evidence="1">The sequence shown here is derived from an EMBL/GenBank/DDBJ whole genome shotgun (WGS) entry which is preliminary data.</text>
</comment>
<evidence type="ECO:0008006" key="3">
    <source>
        <dbReference type="Google" id="ProtNLM"/>
    </source>
</evidence>
<reference evidence="1" key="1">
    <citation type="submission" date="2021-12" db="EMBL/GenBank/DDBJ databases">
        <authorList>
            <person name="Rodrigo-Torres L."/>
            <person name="Arahal R. D."/>
            <person name="Lucena T."/>
        </authorList>
    </citation>
    <scope>NUCLEOTIDE SEQUENCE</scope>
    <source>
        <strain evidence="1">CECT 8267</strain>
    </source>
</reference>
<dbReference type="PROSITE" id="PS51257">
    <property type="entry name" value="PROKAR_LIPOPROTEIN"/>
    <property type="match status" value="1"/>
</dbReference>
<dbReference type="CDD" id="cd05483">
    <property type="entry name" value="retropepsin_like_bacteria"/>
    <property type="match status" value="1"/>
</dbReference>
<accession>A0ABM9AES1</accession>
<proteinExistence type="predicted"/>
<dbReference type="RefSeq" id="WP_237444190.1">
    <property type="nucleotide sequence ID" value="NZ_CAKLPX010000001.1"/>
</dbReference>
<dbReference type="InterPro" id="IPR011969">
    <property type="entry name" value="Clan_AA_Asp_peptidase_C"/>
</dbReference>
<gene>
    <name evidence="1" type="ORF">SIN8267_01653</name>
</gene>
<evidence type="ECO:0000313" key="1">
    <source>
        <dbReference type="EMBL" id="CAH0991545.1"/>
    </source>
</evidence>
<keyword evidence="2" id="KW-1185">Reference proteome</keyword>
<dbReference type="Proteomes" id="UP000838100">
    <property type="component" value="Unassembled WGS sequence"/>
</dbReference>
<dbReference type="NCBIfam" id="TIGR02281">
    <property type="entry name" value="clan_AA_DTGA"/>
    <property type="match status" value="1"/>
</dbReference>